<comment type="caution">
    <text evidence="3">The sequence shown here is derived from an EMBL/GenBank/DDBJ whole genome shotgun (WGS) entry which is preliminary data.</text>
</comment>
<keyword evidence="5" id="KW-1185">Reference proteome</keyword>
<dbReference type="PROSITE" id="PS51257">
    <property type="entry name" value="PROKAR_LIPOPROTEIN"/>
    <property type="match status" value="1"/>
</dbReference>
<evidence type="ECO:0000313" key="5">
    <source>
        <dbReference type="Proteomes" id="UP000183760"/>
    </source>
</evidence>
<feature type="transmembrane region" description="Helical" evidence="2">
    <location>
        <begin position="12"/>
        <end position="34"/>
    </location>
</feature>
<dbReference type="Proteomes" id="UP000321514">
    <property type="component" value="Unassembled WGS sequence"/>
</dbReference>
<reference evidence="4 5" key="1">
    <citation type="submission" date="2016-10" db="EMBL/GenBank/DDBJ databases">
        <authorList>
            <person name="Varghese N."/>
            <person name="Submissions S."/>
        </authorList>
    </citation>
    <scope>NUCLEOTIDE SEQUENCE [LARGE SCALE GENOMIC DNA]</scope>
    <source>
        <strain evidence="4 5">DSM 16525</strain>
    </source>
</reference>
<dbReference type="AlphaFoldDB" id="A0A511T182"/>
<gene>
    <name evidence="3" type="ORF">MFU01_29520</name>
    <name evidence="4" type="ORF">SAMN05443572_10158</name>
</gene>
<dbReference type="Proteomes" id="UP000183760">
    <property type="component" value="Unassembled WGS sequence"/>
</dbReference>
<accession>A0A511T182</accession>
<evidence type="ECO:0000313" key="4">
    <source>
        <dbReference type="EMBL" id="SES75349.1"/>
    </source>
</evidence>
<proteinExistence type="predicted"/>
<keyword evidence="2" id="KW-0472">Membrane</keyword>
<feature type="region of interest" description="Disordered" evidence="1">
    <location>
        <begin position="41"/>
        <end position="93"/>
    </location>
</feature>
<evidence type="ECO:0000313" key="6">
    <source>
        <dbReference type="Proteomes" id="UP000321514"/>
    </source>
</evidence>
<sequence>MTVRDSEPLENVMRNVTVAVIASLFFTGCSNYWWVARALLPDHQGGHPSDRGGSRPFQEPPPNPSSEPVYGPDRSTDAPDAKQEESKSASAEP</sequence>
<protein>
    <recommendedName>
        <fullName evidence="7">Lipoprotein</fullName>
    </recommendedName>
</protein>
<evidence type="ECO:0000256" key="1">
    <source>
        <dbReference type="SAM" id="MobiDB-lite"/>
    </source>
</evidence>
<evidence type="ECO:0000256" key="2">
    <source>
        <dbReference type="SAM" id="Phobius"/>
    </source>
</evidence>
<keyword evidence="2" id="KW-0812">Transmembrane</keyword>
<organism evidence="3 6">
    <name type="scientific">Myxococcus fulvus</name>
    <dbReference type="NCBI Taxonomy" id="33"/>
    <lineage>
        <taxon>Bacteria</taxon>
        <taxon>Pseudomonadati</taxon>
        <taxon>Myxococcota</taxon>
        <taxon>Myxococcia</taxon>
        <taxon>Myxococcales</taxon>
        <taxon>Cystobacterineae</taxon>
        <taxon>Myxococcaceae</taxon>
        <taxon>Myxococcus</taxon>
    </lineage>
</organism>
<dbReference type="EMBL" id="BJXR01000026">
    <property type="protein sequence ID" value="GEN07915.1"/>
    <property type="molecule type" value="Genomic_DNA"/>
</dbReference>
<reference evidence="3 6" key="2">
    <citation type="submission" date="2019-07" db="EMBL/GenBank/DDBJ databases">
        <title>Whole genome shotgun sequence of Myxococcus fulvus NBRC 100333.</title>
        <authorList>
            <person name="Hosoyama A."/>
            <person name="Uohara A."/>
            <person name="Ohji S."/>
            <person name="Ichikawa N."/>
        </authorList>
    </citation>
    <scope>NUCLEOTIDE SEQUENCE [LARGE SCALE GENOMIC DNA]</scope>
    <source>
        <strain evidence="3 6">NBRC 100333</strain>
    </source>
</reference>
<dbReference type="EMBL" id="FOIB01000001">
    <property type="protein sequence ID" value="SES75349.1"/>
    <property type="molecule type" value="Genomic_DNA"/>
</dbReference>
<evidence type="ECO:0000313" key="3">
    <source>
        <dbReference type="EMBL" id="GEN07915.1"/>
    </source>
</evidence>
<keyword evidence="2" id="KW-1133">Transmembrane helix</keyword>
<feature type="compositionally biased region" description="Basic and acidic residues" evidence="1">
    <location>
        <begin position="74"/>
        <end position="87"/>
    </location>
</feature>
<evidence type="ECO:0008006" key="7">
    <source>
        <dbReference type="Google" id="ProtNLM"/>
    </source>
</evidence>
<name>A0A511T182_MYXFU</name>
<feature type="compositionally biased region" description="Basic and acidic residues" evidence="1">
    <location>
        <begin position="44"/>
        <end position="53"/>
    </location>
</feature>